<dbReference type="InterPro" id="IPR002059">
    <property type="entry name" value="CSP_DNA-bd"/>
</dbReference>
<feature type="compositionally biased region" description="Basic and acidic residues" evidence="13">
    <location>
        <begin position="1"/>
        <end position="26"/>
    </location>
</feature>
<dbReference type="InterPro" id="IPR018999">
    <property type="entry name" value="UPF1_CH/ZBD"/>
</dbReference>
<dbReference type="Gene3D" id="2.40.50.140">
    <property type="entry name" value="Nucleic acid-binding proteins"/>
    <property type="match status" value="1"/>
</dbReference>
<feature type="domain" description="CSD" evidence="14">
    <location>
        <begin position="56"/>
        <end position="125"/>
    </location>
</feature>
<keyword evidence="11" id="KW-0067">ATP-binding</keyword>
<evidence type="ECO:0000256" key="6">
    <source>
        <dbReference type="ARBA" id="ARBA00022741"/>
    </source>
</evidence>
<keyword evidence="8" id="KW-0378">Hydrolase</keyword>
<dbReference type="EMBL" id="CATQJA010002708">
    <property type="protein sequence ID" value="CAJ0586485.1"/>
    <property type="molecule type" value="Genomic_DNA"/>
</dbReference>
<dbReference type="PANTHER" id="PTHR10887">
    <property type="entry name" value="DNA2/NAM7 HELICASE FAMILY"/>
    <property type="match status" value="1"/>
</dbReference>
<feature type="region of interest" description="C4" evidence="12">
    <location>
        <begin position="288"/>
        <end position="318"/>
    </location>
</feature>
<feature type="region of interest" description="Disordered" evidence="13">
    <location>
        <begin position="1158"/>
        <end position="1239"/>
    </location>
</feature>
<dbReference type="InterPro" id="IPR011129">
    <property type="entry name" value="CSD"/>
</dbReference>
<dbReference type="PRINTS" id="PR00050">
    <property type="entry name" value="COLDSHOCK"/>
</dbReference>
<dbReference type="CDD" id="cd21400">
    <property type="entry name" value="ZBD_UPF1-like"/>
    <property type="match status" value="1"/>
</dbReference>
<dbReference type="FunFam" id="3.40.50.300:FF:000097">
    <property type="entry name" value="Regulator of nonsense transcripts 1"/>
    <property type="match status" value="1"/>
</dbReference>
<dbReference type="CDD" id="cd21407">
    <property type="entry name" value="1B_UPF1-like"/>
    <property type="match status" value="1"/>
</dbReference>
<evidence type="ECO:0000256" key="12">
    <source>
        <dbReference type="PROSITE-ProRule" id="PRU01341"/>
    </source>
</evidence>
<dbReference type="GO" id="GO:0003723">
    <property type="term" value="F:RNA binding"/>
    <property type="evidence" value="ECO:0007669"/>
    <property type="project" value="InterPro"/>
</dbReference>
<evidence type="ECO:0000256" key="10">
    <source>
        <dbReference type="ARBA" id="ARBA00022833"/>
    </source>
</evidence>
<feature type="region of interest" description="Disordered" evidence="13">
    <location>
        <begin position="1"/>
        <end position="34"/>
    </location>
</feature>
<protein>
    <recommendedName>
        <fullName evidence="3">DNA helicase</fullName>
        <ecNumber evidence="3">3.6.4.12</ecNumber>
    </recommendedName>
</protein>
<evidence type="ECO:0000256" key="4">
    <source>
        <dbReference type="ARBA" id="ARBA00022490"/>
    </source>
</evidence>
<dbReference type="Pfam" id="PF18141">
    <property type="entry name" value="UPF1_1B_dom"/>
    <property type="match status" value="1"/>
</dbReference>
<dbReference type="AlphaFoldDB" id="A0AA36DF03"/>
<dbReference type="GO" id="GO:0005737">
    <property type="term" value="C:cytoplasm"/>
    <property type="evidence" value="ECO:0007669"/>
    <property type="project" value="UniProtKB-SubCell"/>
</dbReference>
<dbReference type="SMART" id="SM00357">
    <property type="entry name" value="CSP"/>
    <property type="match status" value="1"/>
</dbReference>
<dbReference type="EC" id="3.6.4.12" evidence="3"/>
<dbReference type="InterPro" id="IPR041677">
    <property type="entry name" value="DNA2/NAM7_AAA_11"/>
</dbReference>
<feature type="compositionally biased region" description="Basic and acidic residues" evidence="13">
    <location>
        <begin position="155"/>
        <end position="165"/>
    </location>
</feature>
<dbReference type="GO" id="GO:0003724">
    <property type="term" value="F:RNA helicase activity"/>
    <property type="evidence" value="ECO:0007669"/>
    <property type="project" value="InterPro"/>
</dbReference>
<dbReference type="Pfam" id="PF09416">
    <property type="entry name" value="UPF1_Zn_bind"/>
    <property type="match status" value="1"/>
</dbReference>
<evidence type="ECO:0000256" key="1">
    <source>
        <dbReference type="ARBA" id="ARBA00004496"/>
    </source>
</evidence>
<evidence type="ECO:0000313" key="16">
    <source>
        <dbReference type="EMBL" id="CAJ0586485.1"/>
    </source>
</evidence>
<dbReference type="CDD" id="cd18808">
    <property type="entry name" value="SF1_C_Upf1"/>
    <property type="match status" value="1"/>
</dbReference>
<dbReference type="Gene3D" id="2.40.30.230">
    <property type="match status" value="1"/>
</dbReference>
<dbReference type="PROSITE" id="PS51997">
    <property type="entry name" value="UPF1_CH_RICH"/>
    <property type="match status" value="1"/>
</dbReference>
<evidence type="ECO:0000256" key="13">
    <source>
        <dbReference type="SAM" id="MobiDB-lite"/>
    </source>
</evidence>
<evidence type="ECO:0000256" key="2">
    <source>
        <dbReference type="ARBA" id="ARBA00007913"/>
    </source>
</evidence>
<comment type="subcellular location">
    <subcellularLocation>
        <location evidence="1">Cytoplasm</location>
    </subcellularLocation>
</comment>
<keyword evidence="5 12" id="KW-0479">Metal-binding</keyword>
<dbReference type="GO" id="GO:0016787">
    <property type="term" value="F:hydrolase activity"/>
    <property type="evidence" value="ECO:0007669"/>
    <property type="project" value="UniProtKB-KW"/>
</dbReference>
<dbReference type="Pfam" id="PF00313">
    <property type="entry name" value="CSD"/>
    <property type="match status" value="1"/>
</dbReference>
<feature type="region of interest" description="CC/SHH/C" evidence="12">
    <location>
        <begin position="242"/>
        <end position="270"/>
    </location>
</feature>
<dbReference type="PROSITE" id="PS00352">
    <property type="entry name" value="CSD_1"/>
    <property type="match status" value="1"/>
</dbReference>
<dbReference type="CDD" id="cd18039">
    <property type="entry name" value="DEXXQc_UPF1"/>
    <property type="match status" value="1"/>
</dbReference>
<evidence type="ECO:0000256" key="3">
    <source>
        <dbReference type="ARBA" id="ARBA00012551"/>
    </source>
</evidence>
<evidence type="ECO:0000259" key="15">
    <source>
        <dbReference type="PROSITE" id="PS51997"/>
    </source>
</evidence>
<keyword evidence="7 12" id="KW-0863">Zinc-finger</keyword>
<feature type="compositionally biased region" description="Basic residues" evidence="13">
    <location>
        <begin position="186"/>
        <end position="195"/>
    </location>
</feature>
<gene>
    <name evidence="16" type="ORF">MSPICULIGERA_LOCUS24490</name>
</gene>
<feature type="region of interest" description="C3H" evidence="12">
    <location>
        <begin position="228"/>
        <end position="260"/>
    </location>
</feature>
<evidence type="ECO:0000256" key="5">
    <source>
        <dbReference type="ARBA" id="ARBA00022723"/>
    </source>
</evidence>
<feature type="domain" description="Upf1" evidence="15">
    <location>
        <begin position="220"/>
        <end position="374"/>
    </location>
</feature>
<dbReference type="GO" id="GO:0008270">
    <property type="term" value="F:zinc ion binding"/>
    <property type="evidence" value="ECO:0007669"/>
    <property type="project" value="UniProtKB-UniRule"/>
</dbReference>
<organism evidence="16 17">
    <name type="scientific">Mesorhabditis spiculigera</name>
    <dbReference type="NCBI Taxonomy" id="96644"/>
    <lineage>
        <taxon>Eukaryota</taxon>
        <taxon>Metazoa</taxon>
        <taxon>Ecdysozoa</taxon>
        <taxon>Nematoda</taxon>
        <taxon>Chromadorea</taxon>
        <taxon>Rhabditida</taxon>
        <taxon>Rhabditina</taxon>
        <taxon>Rhabditomorpha</taxon>
        <taxon>Rhabditoidea</taxon>
        <taxon>Rhabditidae</taxon>
        <taxon>Mesorhabditinae</taxon>
        <taxon>Mesorhabditis</taxon>
    </lineage>
</organism>
<keyword evidence="9" id="KW-0347">Helicase</keyword>
<evidence type="ECO:0000256" key="7">
    <source>
        <dbReference type="ARBA" id="ARBA00022771"/>
    </source>
</evidence>
<comment type="similarity">
    <text evidence="2">Belongs to the DNA2/NAM7 helicase family.</text>
</comment>
<feature type="region of interest" description="Disordered" evidence="13">
    <location>
        <begin position="155"/>
        <end position="215"/>
    </location>
</feature>
<evidence type="ECO:0000256" key="9">
    <source>
        <dbReference type="ARBA" id="ARBA00022806"/>
    </source>
</evidence>
<evidence type="ECO:0000313" key="17">
    <source>
        <dbReference type="Proteomes" id="UP001177023"/>
    </source>
</evidence>
<keyword evidence="4" id="KW-0963">Cytoplasm</keyword>
<dbReference type="GO" id="GO:0000184">
    <property type="term" value="P:nuclear-transcribed mRNA catabolic process, nonsense-mediated decay"/>
    <property type="evidence" value="ECO:0007669"/>
    <property type="project" value="InterPro"/>
</dbReference>
<dbReference type="Proteomes" id="UP001177023">
    <property type="component" value="Unassembled WGS sequence"/>
</dbReference>
<dbReference type="SUPFAM" id="SSF52540">
    <property type="entry name" value="P-loop containing nucleoside triphosphate hydrolases"/>
    <property type="match status" value="1"/>
</dbReference>
<feature type="region of interest" description="Disordered" evidence="13">
    <location>
        <begin position="1103"/>
        <end position="1141"/>
    </location>
</feature>
<keyword evidence="17" id="KW-1185">Reference proteome</keyword>
<dbReference type="InterPro" id="IPR041679">
    <property type="entry name" value="DNA2/NAM7-like_C"/>
</dbReference>
<feature type="compositionally biased region" description="Basic and acidic residues" evidence="13">
    <location>
        <begin position="174"/>
        <end position="185"/>
    </location>
</feature>
<dbReference type="Pfam" id="PF13087">
    <property type="entry name" value="AAA_12"/>
    <property type="match status" value="1"/>
</dbReference>
<dbReference type="PROSITE" id="PS51857">
    <property type="entry name" value="CSD_2"/>
    <property type="match status" value="1"/>
</dbReference>
<dbReference type="Gene3D" id="3.40.50.300">
    <property type="entry name" value="P-loop containing nucleotide triphosphate hydrolases"/>
    <property type="match status" value="2"/>
</dbReference>
<dbReference type="PANTHER" id="PTHR10887:SF364">
    <property type="entry name" value="REGULATOR OF NONSENSE TRANSCRIPTS 1"/>
    <property type="match status" value="1"/>
</dbReference>
<evidence type="ECO:0000259" key="14">
    <source>
        <dbReference type="PROSITE" id="PS51857"/>
    </source>
</evidence>
<dbReference type="Pfam" id="PF13086">
    <property type="entry name" value="AAA_11"/>
    <property type="match status" value="1"/>
</dbReference>
<feature type="compositionally biased region" description="Polar residues" evidence="13">
    <location>
        <begin position="1126"/>
        <end position="1141"/>
    </location>
</feature>
<feature type="compositionally biased region" description="Low complexity" evidence="13">
    <location>
        <begin position="1160"/>
        <end position="1172"/>
    </location>
</feature>
<dbReference type="GO" id="GO:0003678">
    <property type="term" value="F:DNA helicase activity"/>
    <property type="evidence" value="ECO:0007669"/>
    <property type="project" value="UniProtKB-EC"/>
</dbReference>
<keyword evidence="6" id="KW-0547">Nucleotide-binding</keyword>
<evidence type="ECO:0000256" key="11">
    <source>
        <dbReference type="ARBA" id="ARBA00022840"/>
    </source>
</evidence>
<evidence type="ECO:0000256" key="8">
    <source>
        <dbReference type="ARBA" id="ARBA00022801"/>
    </source>
</evidence>
<dbReference type="InterPro" id="IPR027417">
    <property type="entry name" value="P-loop_NTPase"/>
</dbReference>
<keyword evidence="10 12" id="KW-0862">Zinc</keyword>
<sequence length="1253" mass="141122">MATTKTDEVADLSDKLKKTELKDNGERRRRVQRQMMSEEELQAFLAEKEKKIVKRNVKGTVKWYSVLGHYGFIGTETEEDVFVHQTSIAKSKTEKYYLRTLGNGEAVKFDIAESDKGLEAVNVTGPDGGEVVGSRYHLLQLPWFRQAFFDRKKNINRKAGDDEQKPRRRNAKSQNDRDDKAEPKPARTRRPRRNSNKQEKTEAGSELQFKEDDDEDEGKAIELSEFACKYCGFHDTKCVAQCDTCKRWFCNGKGITPMAHIIHHLVRSQHKAVNLHKDSHLGEHQLECYNCGSRNVFLLGFIPATKEQLIVILCRNQCTQQAQEDWQYEEWKPLVYEKGLLKWLIEVPDEAKQLRAVQVTSRQINKLEDLWRRNPNAVMEDLDRPGADTEREPVMLRYEDAYQYWKIFAPLIQDEADYDKSMKEHQTQTVGKVTWQRKINGKMLAYFRLPMFEEGSMKVVIGDELRLKHCQTINEEWQVYVGQVIKVPDNHLDEIGLEMKSEQQKISQDPKIIWTCEVVWNSTSFDRMQNALKKLYMEPTSLSDYIYHKLMGHECAEVEFKMKIPKKLSAPGLPPLNHSQIHAVKSVLLRPLSLIQGPPGTGKTVTSATIVYHLATGVDGEHRQQVLVCAPSNIAVDQLAERIHRTGLKVIRMVARSREALDSSVEGLTLHNQLLQLKSAAELHKLELLREETGELSAEDDQRYRRLKQVKERELLQAADVICCTCSSAADKRLAGLRLKCMLVDEATQATEPEVLTALVRGVRQLILVGDHRQLGPVVMCKKAAAAGLTQSMFERLVLLNNTPIRLQVQYRMHPALSAFPSNIFYEGKLQNGVTEDDRKLKGIKWEWPVQNKPLMFWTSYGQEEIAASGTSYLNRTEAANVEKLVTHLIRGGMRAEHIGIITPYEGQRAYLVNYMKNHGTLPSNLYEAIEIENVDAFQGREKEVIIVTCVRSNEHGGIGFLQDSRRLNVAITRAKCGLIIIGNAKVLGKQPLWNELLNYYKDLDLIVEGALNNLKTSHIQLPVIKLNNTNPAYPSMRHSGMDQRQMYTLSEYRGEAKAQADPGAAATAQSLREQQAQFPMPLHMTHLGQVVAAAQSRYNAQNQAKQQAASTGSSGAWPPLAPASKTKSAGGTSGRDTTFDSYASQASQDFLGDASVPWASQDASQSQSQAQPWRTPGHGRGASQMVSQDDGGLSQGGGHGTQFSQDLDGDMAKLMPARCSPRNPALTDPAGVADPRPGADSLEIWLKRTLPL</sequence>
<reference evidence="16" key="1">
    <citation type="submission" date="2023-06" db="EMBL/GenBank/DDBJ databases">
        <authorList>
            <person name="Delattre M."/>
        </authorList>
    </citation>
    <scope>NUCLEOTIDE SEQUENCE</scope>
    <source>
        <strain evidence="16">AF72</strain>
    </source>
</reference>
<proteinExistence type="inferred from homology"/>
<dbReference type="InterPro" id="IPR047187">
    <property type="entry name" value="SF1_C_Upf1"/>
</dbReference>
<dbReference type="InterPro" id="IPR040812">
    <property type="entry name" value="UPF1_1B_dom"/>
</dbReference>
<name>A0AA36DF03_9BILA</name>
<dbReference type="GO" id="GO:0005524">
    <property type="term" value="F:ATP binding"/>
    <property type="evidence" value="ECO:0007669"/>
    <property type="project" value="UniProtKB-KW"/>
</dbReference>
<dbReference type="CDD" id="cd04458">
    <property type="entry name" value="CSP_CDS"/>
    <property type="match status" value="1"/>
</dbReference>
<dbReference type="InterPro" id="IPR019844">
    <property type="entry name" value="CSD_CS"/>
</dbReference>
<comment type="caution">
    <text evidence="16">The sequence shown here is derived from an EMBL/GenBank/DDBJ whole genome shotgun (WGS) entry which is preliminary data.</text>
</comment>
<dbReference type="SUPFAM" id="SSF50249">
    <property type="entry name" value="Nucleic acid-binding proteins"/>
    <property type="match status" value="1"/>
</dbReference>
<dbReference type="Gene3D" id="6.10.140.1240">
    <property type="match status" value="1"/>
</dbReference>
<accession>A0AA36DF03</accession>
<dbReference type="InterPro" id="IPR045055">
    <property type="entry name" value="DNA2/NAM7-like"/>
</dbReference>
<feature type="non-terminal residue" evidence="16">
    <location>
        <position position="1"/>
    </location>
</feature>
<dbReference type="InterPro" id="IPR012340">
    <property type="entry name" value="NA-bd_OB-fold"/>
</dbReference>